<dbReference type="SMART" id="SM01324">
    <property type="entry name" value="YARHG"/>
    <property type="match status" value="1"/>
</dbReference>
<feature type="compositionally biased region" description="Low complexity" evidence="1">
    <location>
        <begin position="356"/>
        <end position="368"/>
    </location>
</feature>
<dbReference type="Gene3D" id="1.20.58.1690">
    <property type="match status" value="1"/>
</dbReference>
<keyword evidence="2" id="KW-1133">Transmembrane helix</keyword>
<dbReference type="InterPro" id="IPR026870">
    <property type="entry name" value="Zinc_ribbon_dom"/>
</dbReference>
<dbReference type="InterPro" id="IPR038434">
    <property type="entry name" value="YARHG_sf"/>
</dbReference>
<evidence type="ECO:0000256" key="1">
    <source>
        <dbReference type="SAM" id="MobiDB-lite"/>
    </source>
</evidence>
<feature type="domain" description="YARHG" evidence="3">
    <location>
        <begin position="395"/>
        <end position="479"/>
    </location>
</feature>
<evidence type="ECO:0000313" key="4">
    <source>
        <dbReference type="EMBL" id="CBL23498.1"/>
    </source>
</evidence>
<dbReference type="Proteomes" id="UP000008955">
    <property type="component" value="Chromosome"/>
</dbReference>
<keyword evidence="2" id="KW-0812">Transmembrane</keyword>
<feature type="region of interest" description="Disordered" evidence="1">
    <location>
        <begin position="319"/>
        <end position="376"/>
    </location>
</feature>
<dbReference type="RefSeq" id="WP_015542311.1">
    <property type="nucleotide sequence ID" value="NC_021022.1"/>
</dbReference>
<dbReference type="EMBL" id="FP929054">
    <property type="protein sequence ID" value="CBL23498.1"/>
    <property type="molecule type" value="Genomic_DNA"/>
</dbReference>
<keyword evidence="2" id="KW-0472">Membrane</keyword>
<reference evidence="4 5" key="2">
    <citation type="submission" date="2010-03" db="EMBL/GenBank/DDBJ databases">
        <authorList>
            <person name="Pajon A."/>
        </authorList>
    </citation>
    <scope>NUCLEOTIDE SEQUENCE [LARGE SCALE GENOMIC DNA]</scope>
    <source>
        <strain evidence="4 5">A2-162</strain>
    </source>
</reference>
<name>D4LRU0_9FIRM</name>
<proteinExistence type="predicted"/>
<dbReference type="AlphaFoldDB" id="D4LRU0"/>
<dbReference type="InterPro" id="IPR025582">
    <property type="entry name" value="YARHG_dom"/>
</dbReference>
<dbReference type="KEGG" id="rob:CK5_21360"/>
<organism evidence="4 5">
    <name type="scientific">Blautia obeum A2-162</name>
    <dbReference type="NCBI Taxonomy" id="657314"/>
    <lineage>
        <taxon>Bacteria</taxon>
        <taxon>Bacillati</taxon>
        <taxon>Bacillota</taxon>
        <taxon>Clostridia</taxon>
        <taxon>Lachnospirales</taxon>
        <taxon>Lachnospiraceae</taxon>
        <taxon>Blautia</taxon>
    </lineage>
</organism>
<accession>D4LRU0</accession>
<reference evidence="4 5" key="1">
    <citation type="submission" date="2010-03" db="EMBL/GenBank/DDBJ databases">
        <title>The genome sequence of Ruminococcus obeum A2-162.</title>
        <authorList>
            <consortium name="metaHIT consortium -- http://www.metahit.eu/"/>
            <person name="Pajon A."/>
            <person name="Turner K."/>
            <person name="Parkhill J."/>
            <person name="Duncan S."/>
            <person name="Flint H."/>
        </authorList>
    </citation>
    <scope>NUCLEOTIDE SEQUENCE [LARGE SCALE GENOMIC DNA]</scope>
    <source>
        <strain evidence="4 5">A2-162</strain>
    </source>
</reference>
<evidence type="ECO:0000313" key="5">
    <source>
        <dbReference type="Proteomes" id="UP000008955"/>
    </source>
</evidence>
<dbReference type="HOGENOM" id="CLU_556289_0_0_9"/>
<dbReference type="Pfam" id="PF13240">
    <property type="entry name" value="Zn_Ribbon_1"/>
    <property type="match status" value="1"/>
</dbReference>
<keyword evidence="5" id="KW-1185">Reference proteome</keyword>
<dbReference type="Pfam" id="PF13308">
    <property type="entry name" value="YARHG"/>
    <property type="match status" value="1"/>
</dbReference>
<dbReference type="PATRIC" id="fig|657314.3.peg.1992"/>
<sequence length="490" mass="54510">MFCPNCGIEIKNPEAFCPNCGTRLPQDISVTNDVQEKQEKSATRKMPQEKVQLKAHREQCTEEVNEKAPQNLPKTVQKKYKKSGAGKVIIPIAVVAVAVGGYFFVYQNKNVIDLNRFYTLTLSGYDGNGSAELTFDSEKFEQEYKDKLTLNEASARKWAEEQQQDADYADMIVETFQDYDPIETMCDALENNFYTISQSEELKNGQTVTFECNSQELEDALEAAFGYEFKDLKDYKVEGLKEVTEYDPFENLKVTFKGVNGEGTAEVEKPDDKISDHLKFYVYDDRDLSNGDVVVVWLANVVEDLQEKDDIIVTRTHEEVEVSGLAEPTPTPIPSPSPTPTAAPVASPTPMPTATPAPAEAATQADTSGTAVNVESGPALRSDFYKDGQITGTDPEYIIPDSLNRELTYSDIANLSARGLSFARNEMMARMGRGFKNQELADYFKSTSWYQETVSPEVFDAQGLPSIVEANASLMMDEELRLNGGELAIK</sequence>
<feature type="transmembrane region" description="Helical" evidence="2">
    <location>
        <begin position="88"/>
        <end position="106"/>
    </location>
</feature>
<evidence type="ECO:0000259" key="3">
    <source>
        <dbReference type="SMART" id="SM01324"/>
    </source>
</evidence>
<gene>
    <name evidence="4" type="ORF">CK5_21360</name>
</gene>
<evidence type="ECO:0000256" key="2">
    <source>
        <dbReference type="SAM" id="Phobius"/>
    </source>
</evidence>
<protein>
    <recommendedName>
        <fullName evidence="3">YARHG domain-containing protein</fullName>
    </recommendedName>
</protein>
<feature type="compositionally biased region" description="Pro residues" evidence="1">
    <location>
        <begin position="329"/>
        <end position="355"/>
    </location>
</feature>